<dbReference type="EMBL" id="JAHBFI010000014">
    <property type="protein sequence ID" value="MBZ5962730.1"/>
    <property type="molecule type" value="Genomic_DNA"/>
</dbReference>
<name>A0A9Q3XTI5_9LACO</name>
<proteinExistence type="predicted"/>
<dbReference type="InterPro" id="IPR003776">
    <property type="entry name" value="YcaO-like_dom"/>
</dbReference>
<comment type="caution">
    <text evidence="2">The sequence shown here is derived from an EMBL/GenBank/DDBJ whole genome shotgun (WGS) entry which is preliminary data.</text>
</comment>
<evidence type="ECO:0000259" key="1">
    <source>
        <dbReference type="Pfam" id="PF02624"/>
    </source>
</evidence>
<accession>A0A9Q3XTI5</accession>
<dbReference type="Pfam" id="PF02624">
    <property type="entry name" value="YcaO"/>
    <property type="match status" value="1"/>
</dbReference>
<sequence>MSEINLMRVPNFGIEGFVTFKEKNNMSFRPSATHTTDNIAYSNALSELLEERDMTNYVPIEMRGEANSDFYRNLEIIGDTNWYNLEKQYVELKNVSDPSDVVLFPKELVLFKSNYDLHEKNQLHWSSSEGYSHDINKITALNKGKSEIIEHHTKMFWWFGWSKIIEKIRMKSSVFDKLKKQKIIKSVRVFEILESNQFSYSTIMAVLETTTFPFLSVGFGTNTDEKNAMNHALLEAIHTFRGENWYNLSQVMIPHGFSKDFWNRVDNSLLNVRINSEERKSNSLQPTFYYLTVGNSPKGFTTRVYSPELQPLISNQFVPFYFPELCTTKNVALREKYRGTPFI</sequence>
<evidence type="ECO:0000313" key="3">
    <source>
        <dbReference type="Proteomes" id="UP000752647"/>
    </source>
</evidence>
<dbReference type="Proteomes" id="UP000752647">
    <property type="component" value="Unassembled WGS sequence"/>
</dbReference>
<dbReference type="AlphaFoldDB" id="A0A9Q3XTI5"/>
<gene>
    <name evidence="2" type="ORF">KIJ12_06165</name>
</gene>
<reference evidence="2" key="1">
    <citation type="submission" date="2021-05" db="EMBL/GenBank/DDBJ databases">
        <title>Pangenome of Leuconostoc gelidum warrants species status for Leuconostoc gelidum subsp. gasicomitatum.</title>
        <authorList>
            <person name="Johansson P."/>
            <person name="Sade E."/>
            <person name="Hultman J."/>
            <person name="Auvinen P."/>
            <person name="Bjorkroth J."/>
        </authorList>
    </citation>
    <scope>NUCLEOTIDE SEQUENCE</scope>
    <source>
        <strain evidence="2">A.21.4</strain>
    </source>
</reference>
<feature type="domain" description="YcaO" evidence="1">
    <location>
        <begin position="101"/>
        <end position="238"/>
    </location>
</feature>
<evidence type="ECO:0000313" key="2">
    <source>
        <dbReference type="EMBL" id="MBZ5962730.1"/>
    </source>
</evidence>
<dbReference type="RefSeq" id="WP_224144226.1">
    <property type="nucleotide sequence ID" value="NZ_CBCPIF010000001.1"/>
</dbReference>
<protein>
    <submittedName>
        <fullName evidence="2">YcaO-like family protein</fullName>
    </submittedName>
</protein>
<organism evidence="2 3">
    <name type="scientific">Leuconostoc gasicomitatum</name>
    <dbReference type="NCBI Taxonomy" id="115778"/>
    <lineage>
        <taxon>Bacteria</taxon>
        <taxon>Bacillati</taxon>
        <taxon>Bacillota</taxon>
        <taxon>Bacilli</taxon>
        <taxon>Lactobacillales</taxon>
        <taxon>Lactobacillaceae</taxon>
        <taxon>Leuconostoc</taxon>
        <taxon>Leuconostoc gelidum group</taxon>
    </lineage>
</organism>